<reference evidence="1" key="1">
    <citation type="submission" date="2018-04" db="EMBL/GenBank/DDBJ databases">
        <title>Whole genome sequencing of Hypsizygus marmoreus.</title>
        <authorList>
            <person name="Choi I.-G."/>
            <person name="Min B."/>
            <person name="Kim J.-G."/>
            <person name="Kim S."/>
            <person name="Oh Y.-L."/>
            <person name="Kong W.-S."/>
            <person name="Park H."/>
            <person name="Jeong J."/>
            <person name="Song E.-S."/>
        </authorList>
    </citation>
    <scope>NUCLEOTIDE SEQUENCE [LARGE SCALE GENOMIC DNA]</scope>
    <source>
        <strain evidence="1">51987-8</strain>
    </source>
</reference>
<dbReference type="Proteomes" id="UP000076154">
    <property type="component" value="Unassembled WGS sequence"/>
</dbReference>
<dbReference type="InParanoid" id="A0A369JNA2"/>
<comment type="caution">
    <text evidence="1">The sequence shown here is derived from an EMBL/GenBank/DDBJ whole genome shotgun (WGS) entry which is preliminary data.</text>
</comment>
<protein>
    <submittedName>
        <fullName evidence="1">Uncharacterized protein</fullName>
    </submittedName>
</protein>
<organism evidence="1 2">
    <name type="scientific">Hypsizygus marmoreus</name>
    <name type="common">White beech mushroom</name>
    <name type="synonym">Agaricus marmoreus</name>
    <dbReference type="NCBI Taxonomy" id="39966"/>
    <lineage>
        <taxon>Eukaryota</taxon>
        <taxon>Fungi</taxon>
        <taxon>Dikarya</taxon>
        <taxon>Basidiomycota</taxon>
        <taxon>Agaricomycotina</taxon>
        <taxon>Agaricomycetes</taxon>
        <taxon>Agaricomycetidae</taxon>
        <taxon>Agaricales</taxon>
        <taxon>Tricholomatineae</taxon>
        <taxon>Lyophyllaceae</taxon>
        <taxon>Hypsizygus</taxon>
    </lineage>
</organism>
<dbReference type="AlphaFoldDB" id="A0A369JNA2"/>
<keyword evidence="2" id="KW-1185">Reference proteome</keyword>
<accession>A0A369JNA2</accession>
<sequence length="66" mass="7368">MFVEPVRDIGLTPAKAFHTTDLVYDFDMAMPVWSIIAFIDINVPVADRVKDFKAAVNVTPLWDEGG</sequence>
<evidence type="ECO:0000313" key="1">
    <source>
        <dbReference type="EMBL" id="RDB20266.1"/>
    </source>
</evidence>
<dbReference type="EMBL" id="LUEZ02000069">
    <property type="protein sequence ID" value="RDB20266.1"/>
    <property type="molecule type" value="Genomic_DNA"/>
</dbReference>
<name>A0A369JNA2_HYPMA</name>
<evidence type="ECO:0000313" key="2">
    <source>
        <dbReference type="Proteomes" id="UP000076154"/>
    </source>
</evidence>
<gene>
    <name evidence="1" type="ORF">Hypma_012680</name>
</gene>
<proteinExistence type="predicted"/>
<dbReference type="OrthoDB" id="3227921at2759"/>